<reference evidence="1" key="1">
    <citation type="submission" date="2020-07" db="EMBL/GenBank/DDBJ databases">
        <title>Multicomponent nature underlies the extraordinary mechanical properties of spider dragline silk.</title>
        <authorList>
            <person name="Kono N."/>
            <person name="Nakamura H."/>
            <person name="Mori M."/>
            <person name="Yoshida Y."/>
            <person name="Ohtoshi R."/>
            <person name="Malay A.D."/>
            <person name="Moran D.A.P."/>
            <person name="Tomita M."/>
            <person name="Numata K."/>
            <person name="Arakawa K."/>
        </authorList>
    </citation>
    <scope>NUCLEOTIDE SEQUENCE</scope>
</reference>
<keyword evidence="2" id="KW-1185">Reference proteome</keyword>
<comment type="caution">
    <text evidence="1">The sequence shown here is derived from an EMBL/GenBank/DDBJ whole genome shotgun (WGS) entry which is preliminary data.</text>
</comment>
<dbReference type="Proteomes" id="UP000887116">
    <property type="component" value="Unassembled WGS sequence"/>
</dbReference>
<proteinExistence type="predicted"/>
<evidence type="ECO:0000313" key="2">
    <source>
        <dbReference type="Proteomes" id="UP000887116"/>
    </source>
</evidence>
<dbReference type="AlphaFoldDB" id="A0A8X6HMZ8"/>
<organism evidence="1 2">
    <name type="scientific">Trichonephila clavata</name>
    <name type="common">Joro spider</name>
    <name type="synonym">Nephila clavata</name>
    <dbReference type="NCBI Taxonomy" id="2740835"/>
    <lineage>
        <taxon>Eukaryota</taxon>
        <taxon>Metazoa</taxon>
        <taxon>Ecdysozoa</taxon>
        <taxon>Arthropoda</taxon>
        <taxon>Chelicerata</taxon>
        <taxon>Arachnida</taxon>
        <taxon>Araneae</taxon>
        <taxon>Araneomorphae</taxon>
        <taxon>Entelegynae</taxon>
        <taxon>Araneoidea</taxon>
        <taxon>Nephilidae</taxon>
        <taxon>Trichonephila</taxon>
    </lineage>
</organism>
<dbReference type="EMBL" id="BMAO01016096">
    <property type="protein sequence ID" value="GFR06214.1"/>
    <property type="molecule type" value="Genomic_DNA"/>
</dbReference>
<gene>
    <name evidence="1" type="ORF">TNCT_401151</name>
</gene>
<protein>
    <submittedName>
        <fullName evidence="1">Uncharacterized protein</fullName>
    </submittedName>
</protein>
<sequence length="88" mass="10144">MNSCLVVRAAFVETSDSERCIILLFIMSSVHLTKILRNTSRARIVIVFAVVYSEGPENETHTKEKNCIKKPQNCCVYDDEWNERKMSC</sequence>
<accession>A0A8X6HMZ8</accession>
<name>A0A8X6HMZ8_TRICU</name>
<evidence type="ECO:0000313" key="1">
    <source>
        <dbReference type="EMBL" id="GFR06214.1"/>
    </source>
</evidence>